<feature type="transmembrane region" description="Helical" evidence="6">
    <location>
        <begin position="125"/>
        <end position="146"/>
    </location>
</feature>
<keyword evidence="4 6" id="KW-1133">Transmembrane helix</keyword>
<evidence type="ECO:0000256" key="4">
    <source>
        <dbReference type="ARBA" id="ARBA00022989"/>
    </source>
</evidence>
<dbReference type="NCBIfam" id="TIGR00374">
    <property type="entry name" value="flippase-like domain"/>
    <property type="match status" value="1"/>
</dbReference>
<feature type="transmembrane region" description="Helical" evidence="6">
    <location>
        <begin position="7"/>
        <end position="25"/>
    </location>
</feature>
<keyword evidence="5 6" id="KW-0472">Membrane</keyword>
<gene>
    <name evidence="7" type="ORF">ACFSKU_07665</name>
</gene>
<sequence>MKKLLSFLKYALLLAVSALLMWYALKELDFKKVWEELHNADYVWVGVSLVMGAAAYFSRAHRWKMQIDPTGYHPSFANTYNAMMVCYLANLVLPRAGEVIRCSMLKRTDDVPVNTALGTVIAERFIDMIMLAVAVGLAFLFEFYRIRDFFLDLLTDKYNSLEQAGASLYWLGVLLIVLMVVLLISGAIFLKRLRRNTYFLKIVSFMKGILQGVFSVAKVKNQGLFWGHTVFVWFMYYTSSLVVFYALPGTSDLSWSAGLSVLVVGSLGMAAPVQGGVGVYHLLVQSTLLLYGVPKEAGMAFALLAHTSQTLLVVVMGVLSFIASMLQRNKVAVQPAEVEQTAHYHELDR</sequence>
<reference evidence="8" key="1">
    <citation type="journal article" date="2019" name="Int. J. Syst. Evol. Microbiol.">
        <title>The Global Catalogue of Microorganisms (GCM) 10K type strain sequencing project: providing services to taxonomists for standard genome sequencing and annotation.</title>
        <authorList>
            <consortium name="The Broad Institute Genomics Platform"/>
            <consortium name="The Broad Institute Genome Sequencing Center for Infectious Disease"/>
            <person name="Wu L."/>
            <person name="Ma J."/>
        </authorList>
    </citation>
    <scope>NUCLEOTIDE SEQUENCE [LARGE SCALE GENOMIC DNA]</scope>
    <source>
        <strain evidence="8">JCM 16545</strain>
    </source>
</reference>
<evidence type="ECO:0000256" key="5">
    <source>
        <dbReference type="ARBA" id="ARBA00023136"/>
    </source>
</evidence>
<comment type="subcellular location">
    <subcellularLocation>
        <location evidence="1">Cell membrane</location>
        <topology evidence="1">Multi-pass membrane protein</topology>
    </subcellularLocation>
</comment>
<evidence type="ECO:0000313" key="7">
    <source>
        <dbReference type="EMBL" id="MFD2066757.1"/>
    </source>
</evidence>
<feature type="transmembrane region" description="Helical" evidence="6">
    <location>
        <begin position="303"/>
        <end position="326"/>
    </location>
</feature>
<dbReference type="PANTHER" id="PTHR39087:SF2">
    <property type="entry name" value="UPF0104 MEMBRANE PROTEIN MJ1595"/>
    <property type="match status" value="1"/>
</dbReference>
<name>A0ABW4WVW7_9BACT</name>
<dbReference type="InterPro" id="IPR022791">
    <property type="entry name" value="L-PG_synthase/AglD"/>
</dbReference>
<feature type="transmembrane region" description="Helical" evidence="6">
    <location>
        <begin position="37"/>
        <end position="57"/>
    </location>
</feature>
<evidence type="ECO:0000256" key="2">
    <source>
        <dbReference type="ARBA" id="ARBA00022475"/>
    </source>
</evidence>
<proteinExistence type="predicted"/>
<evidence type="ECO:0000256" key="3">
    <source>
        <dbReference type="ARBA" id="ARBA00022692"/>
    </source>
</evidence>
<dbReference type="Proteomes" id="UP001597369">
    <property type="component" value="Unassembled WGS sequence"/>
</dbReference>
<protein>
    <submittedName>
        <fullName evidence="7">Lysylphosphatidylglycerol synthase transmembrane domain-containing protein</fullName>
    </submittedName>
</protein>
<feature type="transmembrane region" description="Helical" evidence="6">
    <location>
        <begin position="259"/>
        <end position="283"/>
    </location>
</feature>
<dbReference type="PANTHER" id="PTHR39087">
    <property type="entry name" value="UPF0104 MEMBRANE PROTEIN MJ1595"/>
    <property type="match status" value="1"/>
</dbReference>
<evidence type="ECO:0000256" key="6">
    <source>
        <dbReference type="SAM" id="Phobius"/>
    </source>
</evidence>
<accession>A0ABW4WVW7</accession>
<feature type="transmembrane region" description="Helical" evidence="6">
    <location>
        <begin position="197"/>
        <end position="217"/>
    </location>
</feature>
<dbReference type="EMBL" id="JBHUHV010000022">
    <property type="protein sequence ID" value="MFD2066757.1"/>
    <property type="molecule type" value="Genomic_DNA"/>
</dbReference>
<feature type="transmembrane region" description="Helical" evidence="6">
    <location>
        <begin position="166"/>
        <end position="190"/>
    </location>
</feature>
<keyword evidence="2" id="KW-1003">Cell membrane</keyword>
<evidence type="ECO:0000313" key="8">
    <source>
        <dbReference type="Proteomes" id="UP001597369"/>
    </source>
</evidence>
<organism evidence="7 8">
    <name type="scientific">Pontibacter silvestris</name>
    <dbReference type="NCBI Taxonomy" id="2305183"/>
    <lineage>
        <taxon>Bacteria</taxon>
        <taxon>Pseudomonadati</taxon>
        <taxon>Bacteroidota</taxon>
        <taxon>Cytophagia</taxon>
        <taxon>Cytophagales</taxon>
        <taxon>Hymenobacteraceae</taxon>
        <taxon>Pontibacter</taxon>
    </lineage>
</organism>
<keyword evidence="8" id="KW-1185">Reference proteome</keyword>
<comment type="caution">
    <text evidence="7">The sequence shown here is derived from an EMBL/GenBank/DDBJ whole genome shotgun (WGS) entry which is preliminary data.</text>
</comment>
<dbReference type="Pfam" id="PF03706">
    <property type="entry name" value="LPG_synthase_TM"/>
    <property type="match status" value="1"/>
</dbReference>
<dbReference type="RefSeq" id="WP_229960686.1">
    <property type="nucleotide sequence ID" value="NZ_JAJJWI010000008.1"/>
</dbReference>
<keyword evidence="3 6" id="KW-0812">Transmembrane</keyword>
<evidence type="ECO:0000256" key="1">
    <source>
        <dbReference type="ARBA" id="ARBA00004651"/>
    </source>
</evidence>
<feature type="transmembrane region" description="Helical" evidence="6">
    <location>
        <begin position="223"/>
        <end position="247"/>
    </location>
</feature>